<gene>
    <name evidence="7" type="ORF">ABI_21160</name>
</gene>
<feature type="active site" description="Proton donor" evidence="4">
    <location>
        <position position="181"/>
    </location>
</feature>
<feature type="active site" description="Nucleophile" evidence="4">
    <location>
        <position position="274"/>
    </location>
</feature>
<comment type="similarity">
    <text evidence="1 4">Belongs to the glycosyl hydrolase 26 family.</text>
</comment>
<evidence type="ECO:0000256" key="1">
    <source>
        <dbReference type="ARBA" id="ARBA00007754"/>
    </source>
</evidence>
<protein>
    <submittedName>
        <fullName evidence="7">Mannan endo-1,4-beta-mannosidase A and B</fullName>
    </submittedName>
</protein>
<dbReference type="Pfam" id="PF02156">
    <property type="entry name" value="Glyco_hydro_26"/>
    <property type="match status" value="1"/>
</dbReference>
<dbReference type="PROSITE" id="PS51764">
    <property type="entry name" value="GH26"/>
    <property type="match status" value="1"/>
</dbReference>
<dbReference type="eggNOG" id="COG4124">
    <property type="taxonomic scope" value="Bacteria"/>
</dbReference>
<keyword evidence="2 4" id="KW-0378">Hydrolase</keyword>
<dbReference type="PRINTS" id="PR00739">
    <property type="entry name" value="GLHYDRLASE26"/>
</dbReference>
<proteinExistence type="inferred from homology"/>
<organism evidence="7 8">
    <name type="scientific">Asticcacaulis biprosthecium C19</name>
    <dbReference type="NCBI Taxonomy" id="715226"/>
    <lineage>
        <taxon>Bacteria</taxon>
        <taxon>Pseudomonadati</taxon>
        <taxon>Pseudomonadota</taxon>
        <taxon>Alphaproteobacteria</taxon>
        <taxon>Caulobacterales</taxon>
        <taxon>Caulobacteraceae</taxon>
        <taxon>Asticcacaulis</taxon>
    </lineage>
</organism>
<dbReference type="PANTHER" id="PTHR40079">
    <property type="entry name" value="MANNAN ENDO-1,4-BETA-MANNOSIDASE E-RELATED"/>
    <property type="match status" value="1"/>
</dbReference>
<evidence type="ECO:0000313" key="8">
    <source>
        <dbReference type="Proteomes" id="UP000006512"/>
    </source>
</evidence>
<dbReference type="PANTHER" id="PTHR40079:SF4">
    <property type="entry name" value="GH26 DOMAIN-CONTAINING PROTEIN-RELATED"/>
    <property type="match status" value="1"/>
</dbReference>
<dbReference type="GO" id="GO:0006080">
    <property type="term" value="P:substituted mannan metabolic process"/>
    <property type="evidence" value="ECO:0007669"/>
    <property type="project" value="InterPro"/>
</dbReference>
<evidence type="ECO:0000259" key="6">
    <source>
        <dbReference type="PROSITE" id="PS51764"/>
    </source>
</evidence>
<feature type="signal peptide" evidence="5">
    <location>
        <begin position="1"/>
        <end position="17"/>
    </location>
</feature>
<dbReference type="SUPFAM" id="SSF51445">
    <property type="entry name" value="(Trans)glycosidases"/>
    <property type="match status" value="1"/>
</dbReference>
<keyword evidence="8" id="KW-1185">Reference proteome</keyword>
<accession>F4QGJ3</accession>
<keyword evidence="3 4" id="KW-0326">Glycosidase</keyword>
<feature type="chain" id="PRO_5003316488" evidence="5">
    <location>
        <begin position="18"/>
        <end position="333"/>
    </location>
</feature>
<feature type="domain" description="GH26" evidence="6">
    <location>
        <begin position="37"/>
        <end position="325"/>
    </location>
</feature>
<evidence type="ECO:0000256" key="3">
    <source>
        <dbReference type="ARBA" id="ARBA00023295"/>
    </source>
</evidence>
<keyword evidence="5" id="KW-0732">Signal</keyword>
<dbReference type="HOGENOM" id="CLU_016930_2_0_5"/>
<dbReference type="EMBL" id="GL883077">
    <property type="protein sequence ID" value="EGF93674.1"/>
    <property type="molecule type" value="Genomic_DNA"/>
</dbReference>
<sequence length="333" mass="37861">MGGISALAFAAAGGALAQPAVSVLPGKGELSNPKASPEAKALYAWLWSQYGKKTLTGQQESIWRQPLGPRHELDYIERTTGKLPVILGLDYIDPNDYDALNDRATKWYKDEGGIPSICWHWGNPMIGTGYDNSKKYFDMYKSFKRGTPENVALLRDLRIIADNLTVLRDRGVPVLWRPMHEFTGNWFWWGMSGPEPFKALWIAMYKYFTFERGLNNLIWVLGYTAEVKPNYYPGRQYVDIAGADTYVDHHGPLSEMFQAVKAEVGDTVPICLHENGPIPDPDKLGPDSEWLWFMTWHSEWIYPGKHNTDESVRKAYLSERYLTKDEVAGAFKL</sequence>
<evidence type="ECO:0000256" key="2">
    <source>
        <dbReference type="ARBA" id="ARBA00022801"/>
    </source>
</evidence>
<dbReference type="InterPro" id="IPR000805">
    <property type="entry name" value="Glyco_hydro_26"/>
</dbReference>
<evidence type="ECO:0000256" key="4">
    <source>
        <dbReference type="PROSITE-ProRule" id="PRU01100"/>
    </source>
</evidence>
<reference evidence="8" key="1">
    <citation type="submission" date="2011-03" db="EMBL/GenBank/DDBJ databases">
        <title>Draft genome sequence of Brevundimonas diminuta.</title>
        <authorList>
            <person name="Brown P.J.B."/>
            <person name="Buechlein A."/>
            <person name="Hemmerich C."/>
            <person name="Brun Y.V."/>
        </authorList>
    </citation>
    <scope>NUCLEOTIDE SEQUENCE [LARGE SCALE GENOMIC DNA]</scope>
    <source>
        <strain evidence="8">C19</strain>
    </source>
</reference>
<dbReference type="Proteomes" id="UP000006512">
    <property type="component" value="Unassembled WGS sequence"/>
</dbReference>
<evidence type="ECO:0000313" key="7">
    <source>
        <dbReference type="EMBL" id="EGF93674.1"/>
    </source>
</evidence>
<dbReference type="Gene3D" id="3.20.20.80">
    <property type="entry name" value="Glycosidases"/>
    <property type="match status" value="1"/>
</dbReference>
<dbReference type="AlphaFoldDB" id="F4QGJ3"/>
<dbReference type="GO" id="GO:0016985">
    <property type="term" value="F:mannan endo-1,4-beta-mannosidase activity"/>
    <property type="evidence" value="ECO:0007669"/>
    <property type="project" value="InterPro"/>
</dbReference>
<dbReference type="InterPro" id="IPR017853">
    <property type="entry name" value="GH"/>
</dbReference>
<name>F4QGJ3_9CAUL</name>
<dbReference type="STRING" id="715226.ABI_21160"/>
<dbReference type="InterPro" id="IPR022790">
    <property type="entry name" value="GH26_dom"/>
</dbReference>
<evidence type="ECO:0000256" key="5">
    <source>
        <dbReference type="SAM" id="SignalP"/>
    </source>
</evidence>